<sequence>MVTKERAVELVEALLLREHEASPWLPELGVIKVEEHALGWLVFLQGVEYIRTRRFEDMLIGQGPYLVDRQDGSIHHIPVTTYVREGWEALYREHLNPAAPPEGLVTVVAAVLRSDGALAAMRYLRKQAPKLGLQDAKDYVLALQTGSQPSEQLVSLTQQPEESPYQWIETLAGPAEKRSG</sequence>
<comment type="caution">
    <text evidence="2">The sequence shown here is derived from an EMBL/GenBank/DDBJ whole genome shotgun (WGS) entry which is preliminary data.</text>
</comment>
<dbReference type="InterPro" id="IPR029082">
    <property type="entry name" value="Imm35"/>
</dbReference>
<organism evidence="2 3">
    <name type="scientific">Kitasatospora viridis</name>
    <dbReference type="NCBI Taxonomy" id="281105"/>
    <lineage>
        <taxon>Bacteria</taxon>
        <taxon>Bacillati</taxon>
        <taxon>Actinomycetota</taxon>
        <taxon>Actinomycetes</taxon>
        <taxon>Kitasatosporales</taxon>
        <taxon>Streptomycetaceae</taxon>
        <taxon>Kitasatospora</taxon>
    </lineage>
</organism>
<feature type="domain" description="Immunity protein 35" evidence="1">
    <location>
        <begin position="30"/>
        <end position="89"/>
    </location>
</feature>
<evidence type="ECO:0000313" key="3">
    <source>
        <dbReference type="Proteomes" id="UP000317940"/>
    </source>
</evidence>
<name>A0A561TW77_9ACTN</name>
<dbReference type="Pfam" id="PF15567">
    <property type="entry name" value="Imm35"/>
    <property type="match status" value="1"/>
</dbReference>
<dbReference type="AlphaFoldDB" id="A0A561TW77"/>
<protein>
    <submittedName>
        <fullName evidence="2">Immunity protein 35 of polymorphic toxin system</fullName>
    </submittedName>
</protein>
<evidence type="ECO:0000313" key="2">
    <source>
        <dbReference type="EMBL" id="TWF91365.1"/>
    </source>
</evidence>
<dbReference type="Proteomes" id="UP000317940">
    <property type="component" value="Unassembled WGS sequence"/>
</dbReference>
<dbReference type="EMBL" id="VIWT01000002">
    <property type="protein sequence ID" value="TWF91365.1"/>
    <property type="molecule type" value="Genomic_DNA"/>
</dbReference>
<reference evidence="2 3" key="1">
    <citation type="submission" date="2019-06" db="EMBL/GenBank/DDBJ databases">
        <title>Sequencing the genomes of 1000 actinobacteria strains.</title>
        <authorList>
            <person name="Klenk H.-P."/>
        </authorList>
    </citation>
    <scope>NUCLEOTIDE SEQUENCE [LARGE SCALE GENOMIC DNA]</scope>
    <source>
        <strain evidence="2 3">DSM 44826</strain>
    </source>
</reference>
<dbReference type="RefSeq" id="WP_145908962.1">
    <property type="nucleotide sequence ID" value="NZ_BAAAMZ010000010.1"/>
</dbReference>
<keyword evidence="3" id="KW-1185">Reference proteome</keyword>
<gene>
    <name evidence="2" type="ORF">FHX73_12477</name>
</gene>
<evidence type="ECO:0000259" key="1">
    <source>
        <dbReference type="Pfam" id="PF15567"/>
    </source>
</evidence>
<proteinExistence type="predicted"/>
<accession>A0A561TW77</accession>
<dbReference type="OrthoDB" id="3542430at2"/>